<dbReference type="InterPro" id="IPR050601">
    <property type="entry name" value="CPA3_antiporter_subunitC"/>
</dbReference>
<dbReference type="NCBIfam" id="NF005620">
    <property type="entry name" value="PRK07375.1-5"/>
    <property type="match status" value="1"/>
</dbReference>
<feature type="transmembrane region" description="Helical" evidence="7">
    <location>
        <begin position="6"/>
        <end position="24"/>
    </location>
</feature>
<dbReference type="Gene3D" id="1.10.287.3510">
    <property type="match status" value="1"/>
</dbReference>
<dbReference type="RefSeq" id="WP_079207877.1">
    <property type="nucleotide sequence ID" value="NZ_MVGR01000004.1"/>
</dbReference>
<protein>
    <submittedName>
        <fullName evidence="8">Cation:proton antiporter</fullName>
    </submittedName>
</protein>
<dbReference type="GO" id="GO:0005886">
    <property type="term" value="C:plasma membrane"/>
    <property type="evidence" value="ECO:0007669"/>
    <property type="project" value="UniProtKB-SubCell"/>
</dbReference>
<organism evidence="8 9">
    <name type="scientific">Microcystis aeruginosa KW</name>
    <dbReference type="NCBI Taxonomy" id="1960155"/>
    <lineage>
        <taxon>Bacteria</taxon>
        <taxon>Bacillati</taxon>
        <taxon>Cyanobacteriota</taxon>
        <taxon>Cyanophyceae</taxon>
        <taxon>Oscillatoriophycideae</taxon>
        <taxon>Chroococcales</taxon>
        <taxon>Microcystaceae</taxon>
        <taxon>Microcystis</taxon>
    </lineage>
</organism>
<keyword evidence="6 7" id="KW-0472">Membrane</keyword>
<dbReference type="AlphaFoldDB" id="A0A1V4BRM3"/>
<comment type="similarity">
    <text evidence="2">Belongs to the CPA3 antiporters (TC 2.A.63) subunit C family.</text>
</comment>
<proteinExistence type="inferred from homology"/>
<reference evidence="8 9" key="1">
    <citation type="submission" date="2017-02" db="EMBL/GenBank/DDBJ databases">
        <title>Genome sequence of Microcystis aeruginosa KW.</title>
        <authorList>
            <person name="Oh H.-M."/>
            <person name="Ahn C.-Y."/>
            <person name="Jeong H."/>
            <person name="Srivastava A."/>
            <person name="Lee H.-G."/>
            <person name="Kang S.-R."/>
        </authorList>
    </citation>
    <scope>NUCLEOTIDE SEQUENCE [LARGE SCALE GENOMIC DNA]</scope>
    <source>
        <strain evidence="8 9">KW</strain>
    </source>
</reference>
<feature type="transmembrane region" description="Helical" evidence="7">
    <location>
        <begin position="71"/>
        <end position="94"/>
    </location>
</feature>
<evidence type="ECO:0000256" key="4">
    <source>
        <dbReference type="ARBA" id="ARBA00022692"/>
    </source>
</evidence>
<comment type="caution">
    <text evidence="8">The sequence shown here is derived from an EMBL/GenBank/DDBJ whole genome shotgun (WGS) entry which is preliminary data.</text>
</comment>
<dbReference type="InterPro" id="IPR039428">
    <property type="entry name" value="NUOK/Mnh_C1-like"/>
</dbReference>
<keyword evidence="4 7" id="KW-0812">Transmembrane</keyword>
<evidence type="ECO:0000256" key="6">
    <source>
        <dbReference type="ARBA" id="ARBA00023136"/>
    </source>
</evidence>
<evidence type="ECO:0000256" key="3">
    <source>
        <dbReference type="ARBA" id="ARBA00022475"/>
    </source>
</evidence>
<evidence type="ECO:0000256" key="2">
    <source>
        <dbReference type="ARBA" id="ARBA00010388"/>
    </source>
</evidence>
<evidence type="ECO:0000256" key="5">
    <source>
        <dbReference type="ARBA" id="ARBA00022989"/>
    </source>
</evidence>
<dbReference type="Proteomes" id="UP000189835">
    <property type="component" value="Unassembled WGS sequence"/>
</dbReference>
<name>A0A1V4BRM3_MICAE</name>
<gene>
    <name evidence="8" type="ORF">B1L04_12990</name>
</gene>
<evidence type="ECO:0000313" key="9">
    <source>
        <dbReference type="Proteomes" id="UP000189835"/>
    </source>
</evidence>
<dbReference type="PANTHER" id="PTHR34583">
    <property type="entry name" value="ANTIPORTER SUBUNIT MNHC2-RELATED"/>
    <property type="match status" value="1"/>
</dbReference>
<dbReference type="EMBL" id="MVGR01000004">
    <property type="protein sequence ID" value="OPF17012.1"/>
    <property type="molecule type" value="Genomic_DNA"/>
</dbReference>
<dbReference type="Pfam" id="PF00420">
    <property type="entry name" value="Oxidored_q2"/>
    <property type="match status" value="1"/>
</dbReference>
<accession>A0A1V4BRM3</accession>
<sequence>MTIPPLELFVFATVLCGFLGTFLKKNLIMKIIAMDVMSTGVIAYYVVISSRDGLFTPILSTVKQQNYADPVPQAVILTAIVIGFSIQALMLVGVMKLAKDNPTLDSSEIEKNNTP</sequence>
<keyword evidence="3" id="KW-1003">Cell membrane</keyword>
<feature type="transmembrane region" description="Helical" evidence="7">
    <location>
        <begin position="31"/>
        <end position="51"/>
    </location>
</feature>
<evidence type="ECO:0000256" key="1">
    <source>
        <dbReference type="ARBA" id="ARBA00004651"/>
    </source>
</evidence>
<dbReference type="PANTHER" id="PTHR34583:SF2">
    <property type="entry name" value="ANTIPORTER SUBUNIT MNHC2-RELATED"/>
    <property type="match status" value="1"/>
</dbReference>
<evidence type="ECO:0000256" key="7">
    <source>
        <dbReference type="SAM" id="Phobius"/>
    </source>
</evidence>
<keyword evidence="5 7" id="KW-1133">Transmembrane helix</keyword>
<comment type="subcellular location">
    <subcellularLocation>
        <location evidence="1">Cell membrane</location>
        <topology evidence="1">Multi-pass membrane protein</topology>
    </subcellularLocation>
</comment>
<evidence type="ECO:0000313" key="8">
    <source>
        <dbReference type="EMBL" id="OPF17012.1"/>
    </source>
</evidence>